<proteinExistence type="inferred from homology"/>
<dbReference type="RefSeq" id="WP_311584779.1">
    <property type="nucleotide sequence ID" value="NZ_JAVRIF010000013.1"/>
</dbReference>
<dbReference type="Pfam" id="PF01470">
    <property type="entry name" value="Peptidase_C15"/>
    <property type="match status" value="1"/>
</dbReference>
<dbReference type="EMBL" id="JAVRIF010000013">
    <property type="protein sequence ID" value="MDT0605270.1"/>
    <property type="molecule type" value="Genomic_DNA"/>
</dbReference>
<dbReference type="InterPro" id="IPR016125">
    <property type="entry name" value="Peptidase_C15-like"/>
</dbReference>
<evidence type="ECO:0000313" key="7">
    <source>
        <dbReference type="Proteomes" id="UP001266357"/>
    </source>
</evidence>
<evidence type="ECO:0000256" key="1">
    <source>
        <dbReference type="ARBA" id="ARBA00006641"/>
    </source>
</evidence>
<feature type="signal peptide" evidence="5">
    <location>
        <begin position="1"/>
        <end position="27"/>
    </location>
</feature>
<name>A0ABU3A608_9GAMM</name>
<dbReference type="InterPro" id="IPR036440">
    <property type="entry name" value="Peptidase_C15-like_sf"/>
</dbReference>
<keyword evidence="3" id="KW-0378">Hydrolase</keyword>
<keyword evidence="2" id="KW-0645">Protease</keyword>
<keyword evidence="4" id="KW-0788">Thiol protease</keyword>
<evidence type="ECO:0000256" key="2">
    <source>
        <dbReference type="ARBA" id="ARBA00022670"/>
    </source>
</evidence>
<comment type="caution">
    <text evidence="6">The sequence shown here is derived from an EMBL/GenBank/DDBJ whole genome shotgun (WGS) entry which is preliminary data.</text>
</comment>
<comment type="similarity">
    <text evidence="1">Belongs to the peptidase C15 family.</text>
</comment>
<keyword evidence="7" id="KW-1185">Reference proteome</keyword>
<evidence type="ECO:0000256" key="5">
    <source>
        <dbReference type="SAM" id="SignalP"/>
    </source>
</evidence>
<reference evidence="6 7" key="1">
    <citation type="submission" date="2023-09" db="EMBL/GenBank/DDBJ databases">
        <authorList>
            <person name="Rey-Velasco X."/>
        </authorList>
    </citation>
    <scope>NUCLEOTIDE SEQUENCE [LARGE SCALE GENOMIC DNA]</scope>
    <source>
        <strain evidence="6 7">W431</strain>
    </source>
</reference>
<evidence type="ECO:0000313" key="6">
    <source>
        <dbReference type="EMBL" id="MDT0605270.1"/>
    </source>
</evidence>
<evidence type="ECO:0000256" key="3">
    <source>
        <dbReference type="ARBA" id="ARBA00022801"/>
    </source>
</evidence>
<accession>A0ABU3A608</accession>
<feature type="chain" id="PRO_5047297729" description="Pyrrolidone-carboxylate peptidase" evidence="5">
    <location>
        <begin position="28"/>
        <end position="398"/>
    </location>
</feature>
<dbReference type="SUPFAM" id="SSF53182">
    <property type="entry name" value="Pyrrolidone carboxyl peptidase (pyroglutamate aminopeptidase)"/>
    <property type="match status" value="1"/>
</dbReference>
<evidence type="ECO:0008006" key="8">
    <source>
        <dbReference type="Google" id="ProtNLM"/>
    </source>
</evidence>
<gene>
    <name evidence="6" type="ORF">RM573_16840</name>
</gene>
<protein>
    <recommendedName>
        <fullName evidence="8">Pyrrolidone-carboxylate peptidase</fullName>
    </recommendedName>
</protein>
<keyword evidence="5" id="KW-0732">Signal</keyword>
<dbReference type="Gene3D" id="3.40.630.20">
    <property type="entry name" value="Peptidase C15, pyroglutamyl peptidase I-like"/>
    <property type="match status" value="1"/>
</dbReference>
<sequence length="398" mass="45101">MKLCLKTSFIIATLILTPITMATAVLATEVDERLLNVEELRIDVAKKQMPQVFIPLVNRVEQYRKQINQARNLTALTQITIRHSEKLWQEAVKSFDEVGRYDDRSLYWARLQMRKSLQLSAAYQQLLPMQQQRLLWQLELLSRGKNDVKFDKGTDKKILITGFDPFFLDRNINQSNPSGVAALALDDLVISRDGKSAEIETLIVPVRFADFDQGMIETLLAPYYRQVDMIITISMGRDNFDLERFPGLRRSAKAPDNLNVYTGATAQQPLLPIFKGNNLPLDEFVEFSLPVKAMQKATGKFKINDNRKVTTLRQTTLQQPIMAMSLNDLKGSVSVQGSGGGYLSNEVSYRSIVLRNKLNPVLPVGHIHTPRIKAYQPKMSADIVKQIKQMLNHAISAI</sequence>
<dbReference type="Proteomes" id="UP001266357">
    <property type="component" value="Unassembled WGS sequence"/>
</dbReference>
<organism evidence="6 7">
    <name type="scientific">Thalassotalea castellviae</name>
    <dbReference type="NCBI Taxonomy" id="3075612"/>
    <lineage>
        <taxon>Bacteria</taxon>
        <taxon>Pseudomonadati</taxon>
        <taxon>Pseudomonadota</taxon>
        <taxon>Gammaproteobacteria</taxon>
        <taxon>Alteromonadales</taxon>
        <taxon>Colwelliaceae</taxon>
        <taxon>Thalassotalea</taxon>
    </lineage>
</organism>
<evidence type="ECO:0000256" key="4">
    <source>
        <dbReference type="ARBA" id="ARBA00022807"/>
    </source>
</evidence>